<keyword evidence="2" id="KW-0812">Transmembrane</keyword>
<dbReference type="AlphaFoldDB" id="A0A1C3NVX1"/>
<accession>A0A1C3NVX1</accession>
<evidence type="ECO:0000256" key="2">
    <source>
        <dbReference type="SAM" id="Phobius"/>
    </source>
</evidence>
<keyword evidence="2" id="KW-0472">Membrane</keyword>
<evidence type="ECO:0000313" key="4">
    <source>
        <dbReference type="Proteomes" id="UP000199013"/>
    </source>
</evidence>
<keyword evidence="4" id="KW-1185">Reference proteome</keyword>
<gene>
    <name evidence="3" type="ORF">FDG2_1554</name>
</gene>
<keyword evidence="2" id="KW-1133">Transmembrane helix</keyword>
<evidence type="ECO:0000256" key="1">
    <source>
        <dbReference type="SAM" id="MobiDB-lite"/>
    </source>
</evidence>
<feature type="region of interest" description="Disordered" evidence="1">
    <location>
        <begin position="59"/>
        <end position="99"/>
    </location>
</feature>
<feature type="compositionally biased region" description="Gly residues" evidence="1">
    <location>
        <begin position="61"/>
        <end position="81"/>
    </location>
</feature>
<dbReference type="EMBL" id="FLUV01000642">
    <property type="protein sequence ID" value="SBW19989.1"/>
    <property type="molecule type" value="Genomic_DNA"/>
</dbReference>
<proteinExistence type="predicted"/>
<reference evidence="4" key="1">
    <citation type="submission" date="2016-02" db="EMBL/GenBank/DDBJ databases">
        <authorList>
            <person name="Wibberg D."/>
        </authorList>
    </citation>
    <scope>NUCLEOTIDE SEQUENCE [LARGE SCALE GENOMIC DNA]</scope>
</reference>
<dbReference type="Proteomes" id="UP000199013">
    <property type="component" value="Unassembled WGS sequence"/>
</dbReference>
<organism evidence="3 4">
    <name type="scientific">Candidatus Protofrankia californiensis</name>
    <dbReference type="NCBI Taxonomy" id="1839754"/>
    <lineage>
        <taxon>Bacteria</taxon>
        <taxon>Bacillati</taxon>
        <taxon>Actinomycetota</taxon>
        <taxon>Actinomycetes</taxon>
        <taxon>Frankiales</taxon>
        <taxon>Frankiaceae</taxon>
        <taxon>Protofrankia</taxon>
    </lineage>
</organism>
<protein>
    <submittedName>
        <fullName evidence="3">Putative membrane protein</fullName>
    </submittedName>
</protein>
<evidence type="ECO:0000313" key="3">
    <source>
        <dbReference type="EMBL" id="SBW19989.1"/>
    </source>
</evidence>
<feature type="transmembrane region" description="Helical" evidence="2">
    <location>
        <begin position="29"/>
        <end position="49"/>
    </location>
</feature>
<sequence length="99" mass="9735">MFWLASGAGMSVLVPAALTAGFDYRYLGSVVGLLGAAAVLGWTALARVLGRFPRILVDTGGDPGGIPPGGGGTRSGAGAGSGAVDDENAVRSSSRSRSV</sequence>
<name>A0A1C3NVX1_9ACTN</name>